<sequence length="255" mass="28865">MPTTNRDSLRQYAFDKRHPEWADKLRDADLAIRYAKGMVSAGKLTQKELKDYERHLWHEMLDNVPIEIFSEMQADGSLSDLEALARGYDDDRDAHDVIESGNSTERKIKAAALEEKWLDGTIDDKTYAQLSRDHVGRSERLDGMIADGKHDNAAFEAFGRTYDKAPDHDNALERYLNEKYGHGKKPDGTDVEPVSLKRDDRSNWEKATDKDGMTDLDKVADLELADSGSHHPGGYVEHDTVLDIGSSFTNNPNRE</sequence>
<organism evidence="2 3">
    <name type="scientific">Bradyrhizobium elkanii</name>
    <dbReference type="NCBI Taxonomy" id="29448"/>
    <lineage>
        <taxon>Bacteria</taxon>
        <taxon>Pseudomonadati</taxon>
        <taxon>Pseudomonadota</taxon>
        <taxon>Alphaproteobacteria</taxon>
        <taxon>Hyphomicrobiales</taxon>
        <taxon>Nitrobacteraceae</taxon>
        <taxon>Bradyrhizobium</taxon>
    </lineage>
</organism>
<comment type="caution">
    <text evidence="2">The sequence shown here is derived from an EMBL/GenBank/DDBJ whole genome shotgun (WGS) entry which is preliminary data.</text>
</comment>
<feature type="compositionally biased region" description="Polar residues" evidence="1">
    <location>
        <begin position="246"/>
        <end position="255"/>
    </location>
</feature>
<evidence type="ECO:0000313" key="2">
    <source>
        <dbReference type="EMBL" id="MBP1297573.1"/>
    </source>
</evidence>
<protein>
    <submittedName>
        <fullName evidence="2">Uncharacterized protein</fullName>
    </submittedName>
</protein>
<evidence type="ECO:0000313" key="3">
    <source>
        <dbReference type="Proteomes" id="UP000673383"/>
    </source>
</evidence>
<feature type="compositionally biased region" description="Basic and acidic residues" evidence="1">
    <location>
        <begin position="178"/>
        <end position="188"/>
    </location>
</feature>
<gene>
    <name evidence="2" type="ORF">JOH49_007326</name>
</gene>
<dbReference type="RefSeq" id="WP_209945325.1">
    <property type="nucleotide sequence ID" value="NZ_JAFICZ010000001.1"/>
</dbReference>
<dbReference type="EMBL" id="JAFICZ010000001">
    <property type="protein sequence ID" value="MBP1297573.1"/>
    <property type="molecule type" value="Genomic_DNA"/>
</dbReference>
<evidence type="ECO:0000256" key="1">
    <source>
        <dbReference type="SAM" id="MobiDB-lite"/>
    </source>
</evidence>
<reference evidence="2" key="1">
    <citation type="submission" date="2021-02" db="EMBL/GenBank/DDBJ databases">
        <title>Genomic Encyclopedia of Type Strains, Phase IV (KMG-V): Genome sequencing to study the core and pangenomes of soil and plant-associated prokaryotes.</title>
        <authorList>
            <person name="Whitman W."/>
        </authorList>
    </citation>
    <scope>NUCLEOTIDE SEQUENCE</scope>
    <source>
        <strain evidence="2">USDA 406</strain>
    </source>
</reference>
<proteinExistence type="predicted"/>
<dbReference type="Proteomes" id="UP000673383">
    <property type="component" value="Unassembled WGS sequence"/>
</dbReference>
<feature type="compositionally biased region" description="Basic and acidic residues" evidence="1">
    <location>
        <begin position="195"/>
        <end position="221"/>
    </location>
</feature>
<dbReference type="AlphaFoldDB" id="A0A8I1YJM4"/>
<feature type="region of interest" description="Disordered" evidence="1">
    <location>
        <begin position="178"/>
        <end position="255"/>
    </location>
</feature>
<accession>A0A8I1YJM4</accession>
<name>A0A8I1YJM4_BRAEL</name>